<organism evidence="2 3">
    <name type="scientific">Carnobacterium maltaromaticum</name>
    <name type="common">Carnobacterium piscicola</name>
    <dbReference type="NCBI Taxonomy" id="2751"/>
    <lineage>
        <taxon>Bacteria</taxon>
        <taxon>Bacillati</taxon>
        <taxon>Bacillota</taxon>
        <taxon>Bacilli</taxon>
        <taxon>Lactobacillales</taxon>
        <taxon>Carnobacteriaceae</taxon>
        <taxon>Carnobacterium</taxon>
    </lineage>
</organism>
<dbReference type="RefSeq" id="WP_322808527.1">
    <property type="nucleotide sequence ID" value="NZ_JAVBVO010000002.1"/>
</dbReference>
<dbReference type="NCBIfam" id="NF033859">
    <property type="entry name" value="SMEK_N"/>
    <property type="match status" value="1"/>
</dbReference>
<name>A0AAW9JR49_CARML</name>
<evidence type="ECO:0000313" key="3">
    <source>
        <dbReference type="Proteomes" id="UP001290462"/>
    </source>
</evidence>
<evidence type="ECO:0000313" key="2">
    <source>
        <dbReference type="EMBL" id="MDZ5757779.1"/>
    </source>
</evidence>
<feature type="domain" description="SMEK" evidence="1">
    <location>
        <begin position="9"/>
        <end position="86"/>
    </location>
</feature>
<dbReference type="EMBL" id="JAVBVO010000002">
    <property type="protein sequence ID" value="MDZ5757779.1"/>
    <property type="molecule type" value="Genomic_DNA"/>
</dbReference>
<dbReference type="AlphaFoldDB" id="A0AAW9JR49"/>
<proteinExistence type="predicted"/>
<sequence>MNSQRYFNNISEWLEVLAQRIKTNDKLNILDLNIHAETFYRDLINIVYKYELQSANVLVANFEAIDLIDETNKIIMQVSSTATKQKN</sequence>
<evidence type="ECO:0000259" key="1">
    <source>
        <dbReference type="Pfam" id="PF21941"/>
    </source>
</evidence>
<dbReference type="InterPro" id="IPR047740">
    <property type="entry name" value="SMEK_dom"/>
</dbReference>
<reference evidence="2" key="1">
    <citation type="submission" date="2023-08" db="EMBL/GenBank/DDBJ databases">
        <title>Genomic characterization of piscicolin 126 produced by Carnobacterium maltaromaticum CM22 strain isolated from salmon (Salmo salar).</title>
        <authorList>
            <person name="Gonzalez-Gragera E."/>
            <person name="Garcia-Lopez J.D."/>
            <person name="Teso-Perez C."/>
            <person name="Gimenez-Hernandez I."/>
            <person name="Peralta-Sanchez J.M."/>
            <person name="Valdivia E."/>
            <person name="Montalban-Lopez M."/>
            <person name="Martin-Platero A.M."/>
            <person name="Banos A."/>
            <person name="Martinez-Bueno M."/>
        </authorList>
    </citation>
    <scope>NUCLEOTIDE SEQUENCE</scope>
    <source>
        <strain evidence="2">CM22</strain>
    </source>
</reference>
<accession>A0AAW9JR49</accession>
<comment type="caution">
    <text evidence="2">The sequence shown here is derived from an EMBL/GenBank/DDBJ whole genome shotgun (WGS) entry which is preliminary data.</text>
</comment>
<protein>
    <submittedName>
        <fullName evidence="2">SMEK domain-containing protein</fullName>
    </submittedName>
</protein>
<dbReference type="Proteomes" id="UP001290462">
    <property type="component" value="Unassembled WGS sequence"/>
</dbReference>
<gene>
    <name evidence="2" type="ORF">RAK27_03825</name>
</gene>
<dbReference type="Pfam" id="PF21941">
    <property type="entry name" value="SMEK_N"/>
    <property type="match status" value="1"/>
</dbReference>